<keyword evidence="10" id="KW-0862">Zinc</keyword>
<evidence type="ECO:0000313" key="11">
    <source>
        <dbReference type="EMBL" id="KAF9607085.1"/>
    </source>
</evidence>
<dbReference type="SUPFAM" id="SSF56281">
    <property type="entry name" value="Metallo-hydrolase/oxidoreductase"/>
    <property type="match status" value="1"/>
</dbReference>
<keyword evidence="6" id="KW-0540">Nuclease</keyword>
<dbReference type="EMBL" id="JADFTS010000005">
    <property type="protein sequence ID" value="KAF9607085.1"/>
    <property type="molecule type" value="Genomic_DNA"/>
</dbReference>
<dbReference type="Proteomes" id="UP000631114">
    <property type="component" value="Unassembled WGS sequence"/>
</dbReference>
<gene>
    <name evidence="11" type="ORF">IFM89_032201</name>
</gene>
<evidence type="ECO:0000256" key="1">
    <source>
        <dbReference type="ARBA" id="ARBA00000402"/>
    </source>
</evidence>
<organism evidence="11 12">
    <name type="scientific">Coptis chinensis</name>
    <dbReference type="NCBI Taxonomy" id="261450"/>
    <lineage>
        <taxon>Eukaryota</taxon>
        <taxon>Viridiplantae</taxon>
        <taxon>Streptophyta</taxon>
        <taxon>Embryophyta</taxon>
        <taxon>Tracheophyta</taxon>
        <taxon>Spermatophyta</taxon>
        <taxon>Magnoliopsida</taxon>
        <taxon>Ranunculales</taxon>
        <taxon>Ranunculaceae</taxon>
        <taxon>Coptidoideae</taxon>
        <taxon>Coptis</taxon>
    </lineage>
</organism>
<dbReference type="GO" id="GO:0005739">
    <property type="term" value="C:mitochondrion"/>
    <property type="evidence" value="ECO:0007669"/>
    <property type="project" value="TreeGrafter"/>
</dbReference>
<dbReference type="GO" id="GO:0046872">
    <property type="term" value="F:metal ion binding"/>
    <property type="evidence" value="ECO:0007669"/>
    <property type="project" value="UniProtKB-KW"/>
</dbReference>
<proteinExistence type="inferred from homology"/>
<comment type="catalytic activity">
    <reaction evidence="1">
        <text>Endonucleolytic cleavage of RNA, removing extra 3' nucleotides from tRNA precursor, generating 3' termini of tRNAs. A 3'-hydroxy group is left at the tRNA terminus and a 5'-phosphoryl group is left at the trailer molecule.</text>
        <dbReference type="EC" id="3.1.26.11"/>
    </reaction>
</comment>
<keyword evidence="9" id="KW-0378">Hydrolase</keyword>
<dbReference type="OrthoDB" id="527344at2759"/>
<evidence type="ECO:0000256" key="3">
    <source>
        <dbReference type="ARBA" id="ARBA00007823"/>
    </source>
</evidence>
<evidence type="ECO:0000256" key="8">
    <source>
        <dbReference type="ARBA" id="ARBA00022759"/>
    </source>
</evidence>
<sequence>MQIFTELLFQLLLYRQLGLNRSGILNSLTQKEIVNELISEIPEIVDSVAQVQNLWNESTDTEREPKQEDVVTVEEPLIDGNSSLPKTNLRVQNKRNSSEGTLGLKCSNTSEGKFECPLPSSLENISREDMEIVFLGTGSSQPSQYRNVSSILVNLFSKGGLLLDCGEGTLGQLKRRYGASADDVVRSLVSGFLIFMLIITQLKDILDCYQRLEDLDMQFLDCHLTALENSLELRSDTVNTNTHLQSLKNLKKVLEEASLEVLVSIPVLHCPQAFGLVVKAAERSNTTGKIIPGWKLVYSGDTRPCSELIEAARGATATFEDGMVKDAIKKKHNTTKEAIEVGDSADAYRIILTHFSKRYPKIPVFDETYMHKTCIAFDFMSINIADLPVLPKVLPFLKFLFRKEIIAYESDDTECS</sequence>
<accession>A0A835HU92</accession>
<dbReference type="EC" id="3.1.26.11" evidence="4"/>
<keyword evidence="12" id="KW-1185">Reference proteome</keyword>
<dbReference type="InterPro" id="IPR036866">
    <property type="entry name" value="RibonucZ/Hydroxyglut_hydro"/>
</dbReference>
<evidence type="ECO:0000256" key="9">
    <source>
        <dbReference type="ARBA" id="ARBA00022801"/>
    </source>
</evidence>
<evidence type="ECO:0000256" key="5">
    <source>
        <dbReference type="ARBA" id="ARBA00022694"/>
    </source>
</evidence>
<dbReference type="InterPro" id="IPR047151">
    <property type="entry name" value="RNZ2-like"/>
</dbReference>
<dbReference type="Gene3D" id="3.60.15.10">
    <property type="entry name" value="Ribonuclease Z/Hydroxyacylglutathione hydrolase-like"/>
    <property type="match status" value="2"/>
</dbReference>
<evidence type="ECO:0000256" key="2">
    <source>
        <dbReference type="ARBA" id="ARBA00001947"/>
    </source>
</evidence>
<dbReference type="AlphaFoldDB" id="A0A835HU92"/>
<dbReference type="PANTHER" id="PTHR12553">
    <property type="entry name" value="ZINC PHOSPHODIESTERASE ELAC PROTEIN 2"/>
    <property type="match status" value="1"/>
</dbReference>
<evidence type="ECO:0000256" key="4">
    <source>
        <dbReference type="ARBA" id="ARBA00012477"/>
    </source>
</evidence>
<comment type="caution">
    <text evidence="11">The sequence shown here is derived from an EMBL/GenBank/DDBJ whole genome shotgun (WGS) entry which is preliminary data.</text>
</comment>
<keyword evidence="7" id="KW-0479">Metal-binding</keyword>
<evidence type="ECO:0000256" key="6">
    <source>
        <dbReference type="ARBA" id="ARBA00022722"/>
    </source>
</evidence>
<evidence type="ECO:0000256" key="7">
    <source>
        <dbReference type="ARBA" id="ARBA00022723"/>
    </source>
</evidence>
<evidence type="ECO:0000256" key="10">
    <source>
        <dbReference type="ARBA" id="ARBA00022833"/>
    </source>
</evidence>
<comment type="similarity">
    <text evidence="3">Belongs to the RNase Z family.</text>
</comment>
<keyword evidence="8" id="KW-0255">Endonuclease</keyword>
<name>A0A835HU92_9MAGN</name>
<protein>
    <recommendedName>
        <fullName evidence="4">ribonuclease Z</fullName>
        <ecNumber evidence="4">3.1.26.11</ecNumber>
    </recommendedName>
</protein>
<evidence type="ECO:0000313" key="12">
    <source>
        <dbReference type="Proteomes" id="UP000631114"/>
    </source>
</evidence>
<keyword evidence="5" id="KW-0819">tRNA processing</keyword>
<comment type="cofactor">
    <cofactor evidence="2">
        <name>Zn(2+)</name>
        <dbReference type="ChEBI" id="CHEBI:29105"/>
    </cofactor>
</comment>
<reference evidence="11 12" key="1">
    <citation type="submission" date="2020-10" db="EMBL/GenBank/DDBJ databases">
        <title>The Coptis chinensis genome and diversification of protoberbering-type alkaloids.</title>
        <authorList>
            <person name="Wang B."/>
            <person name="Shu S."/>
            <person name="Song C."/>
            <person name="Liu Y."/>
        </authorList>
    </citation>
    <scope>NUCLEOTIDE SEQUENCE [LARGE SCALE GENOMIC DNA]</scope>
    <source>
        <strain evidence="11">HL-2020</strain>
        <tissue evidence="11">Leaf</tissue>
    </source>
</reference>
<dbReference type="GO" id="GO:1990180">
    <property type="term" value="P:mitochondrial tRNA 3'-end processing"/>
    <property type="evidence" value="ECO:0007669"/>
    <property type="project" value="TreeGrafter"/>
</dbReference>
<dbReference type="GO" id="GO:0042781">
    <property type="term" value="F:3'-tRNA processing endoribonuclease activity"/>
    <property type="evidence" value="ECO:0007669"/>
    <property type="project" value="UniProtKB-EC"/>
</dbReference>
<dbReference type="PANTHER" id="PTHR12553:SF49">
    <property type="entry name" value="ZINC PHOSPHODIESTERASE ELAC PROTEIN 2"/>
    <property type="match status" value="1"/>
</dbReference>